<sequence length="66" mass="7592">MNHNNRKWYTVFVGSGYSRPTWTKIAEIKSEGLVNLIMSRLVEIYLNQPVEVYPGKLAIPPEEVTL</sequence>
<evidence type="ECO:0000313" key="1">
    <source>
        <dbReference type="EMBL" id="QJA44500.1"/>
    </source>
</evidence>
<protein>
    <submittedName>
        <fullName evidence="1">Uncharacterized protein</fullName>
    </submittedName>
</protein>
<proteinExistence type="predicted"/>
<dbReference type="AlphaFoldDB" id="A0A6H1ZBD6"/>
<reference evidence="1" key="1">
    <citation type="submission" date="2020-03" db="EMBL/GenBank/DDBJ databases">
        <title>The deep terrestrial virosphere.</title>
        <authorList>
            <person name="Holmfeldt K."/>
            <person name="Nilsson E."/>
            <person name="Simone D."/>
            <person name="Lopez-Fernandez M."/>
            <person name="Wu X."/>
            <person name="de Brujin I."/>
            <person name="Lundin D."/>
            <person name="Andersson A."/>
            <person name="Bertilsson S."/>
            <person name="Dopson M."/>
        </authorList>
    </citation>
    <scope>NUCLEOTIDE SEQUENCE</scope>
    <source>
        <strain evidence="1">TM448A00111</strain>
        <strain evidence="2">TM448B00196</strain>
    </source>
</reference>
<accession>A0A6H1ZBD6</accession>
<dbReference type="EMBL" id="MT143977">
    <property type="protein sequence ID" value="QJA44500.1"/>
    <property type="molecule type" value="Genomic_DNA"/>
</dbReference>
<organism evidence="1">
    <name type="scientific">viral metagenome</name>
    <dbReference type="NCBI Taxonomy" id="1070528"/>
    <lineage>
        <taxon>unclassified sequences</taxon>
        <taxon>metagenomes</taxon>
        <taxon>organismal metagenomes</taxon>
    </lineage>
</organism>
<evidence type="ECO:0000313" key="2">
    <source>
        <dbReference type="EMBL" id="QJH94216.1"/>
    </source>
</evidence>
<gene>
    <name evidence="1" type="ORF">TM448A00111_0003</name>
    <name evidence="2" type="ORF">TM448B00196_0003</name>
</gene>
<name>A0A6H1ZBD6_9ZZZZ</name>
<dbReference type="EMBL" id="MT144598">
    <property type="protein sequence ID" value="QJH94216.1"/>
    <property type="molecule type" value="Genomic_DNA"/>
</dbReference>